<accession>A0A813IWW9</accession>
<dbReference type="EMBL" id="CAJNNW010015097">
    <property type="protein sequence ID" value="CAE8657335.1"/>
    <property type="molecule type" value="Genomic_DNA"/>
</dbReference>
<gene>
    <name evidence="1" type="ORF">PGLA2088_LOCUS12753</name>
</gene>
<dbReference type="Proteomes" id="UP000626109">
    <property type="component" value="Unassembled WGS sequence"/>
</dbReference>
<name>A0A813IWW9_POLGL</name>
<evidence type="ECO:0000313" key="1">
    <source>
        <dbReference type="EMBL" id="CAE8657335.1"/>
    </source>
</evidence>
<proteinExistence type="predicted"/>
<protein>
    <submittedName>
        <fullName evidence="1">Uncharacterized protein</fullName>
    </submittedName>
</protein>
<evidence type="ECO:0000313" key="2">
    <source>
        <dbReference type="Proteomes" id="UP000626109"/>
    </source>
</evidence>
<comment type="caution">
    <text evidence="1">The sequence shown here is derived from an EMBL/GenBank/DDBJ whole genome shotgun (WGS) entry which is preliminary data.</text>
</comment>
<feature type="non-terminal residue" evidence="1">
    <location>
        <position position="1"/>
    </location>
</feature>
<reference evidence="1" key="1">
    <citation type="submission" date="2021-02" db="EMBL/GenBank/DDBJ databases">
        <authorList>
            <person name="Dougan E. K."/>
            <person name="Rhodes N."/>
            <person name="Thang M."/>
            <person name="Chan C."/>
        </authorList>
    </citation>
    <scope>NUCLEOTIDE SEQUENCE</scope>
</reference>
<sequence>GFNIRTQFRSIDRWLEAFEEIPYYMATKSDYYTHCMDIPPQYGTPFPSDDDIAKQTRAFISPKQAVLPVKFRIDPEPLTQEQMKSPLRDHLAEAAWSLIRNHERITKFCCRAAGDDVGNWAFGNPTRCEQSDPFARPSQKMLAPVDALLRSIAEVLLEAEGVEGLQRKVLAAAEASGLPRDNWLLAGACLAYLRDRVGVPRDMSLPAAKLLRAHLAEAIGVLRTGAGN</sequence>
<dbReference type="AlphaFoldDB" id="A0A813IWW9"/>
<organism evidence="1 2">
    <name type="scientific">Polarella glacialis</name>
    <name type="common">Dinoflagellate</name>
    <dbReference type="NCBI Taxonomy" id="89957"/>
    <lineage>
        <taxon>Eukaryota</taxon>
        <taxon>Sar</taxon>
        <taxon>Alveolata</taxon>
        <taxon>Dinophyceae</taxon>
        <taxon>Suessiales</taxon>
        <taxon>Suessiaceae</taxon>
        <taxon>Polarella</taxon>
    </lineage>
</organism>